<gene>
    <name evidence="1" type="ORF">L2E82_30203</name>
</gene>
<evidence type="ECO:0000313" key="2">
    <source>
        <dbReference type="Proteomes" id="UP001055811"/>
    </source>
</evidence>
<comment type="caution">
    <text evidence="1">The sequence shown here is derived from an EMBL/GenBank/DDBJ whole genome shotgun (WGS) entry which is preliminary data.</text>
</comment>
<dbReference type="Proteomes" id="UP001055811">
    <property type="component" value="Linkage Group LG05"/>
</dbReference>
<reference evidence="1 2" key="2">
    <citation type="journal article" date="2022" name="Mol. Ecol. Resour.">
        <title>The genomes of chicory, endive, great burdock and yacon provide insights into Asteraceae paleo-polyploidization history and plant inulin production.</title>
        <authorList>
            <person name="Fan W."/>
            <person name="Wang S."/>
            <person name="Wang H."/>
            <person name="Wang A."/>
            <person name="Jiang F."/>
            <person name="Liu H."/>
            <person name="Zhao H."/>
            <person name="Xu D."/>
            <person name="Zhang Y."/>
        </authorList>
    </citation>
    <scope>NUCLEOTIDE SEQUENCE [LARGE SCALE GENOMIC DNA]</scope>
    <source>
        <strain evidence="2">cv. Punajuju</strain>
        <tissue evidence="1">Leaves</tissue>
    </source>
</reference>
<accession>A0ACB9CZM2</accession>
<reference evidence="2" key="1">
    <citation type="journal article" date="2022" name="Mol. Ecol. Resour.">
        <title>The genomes of chicory, endive, great burdock and yacon provide insights into Asteraceae palaeo-polyploidization history and plant inulin production.</title>
        <authorList>
            <person name="Fan W."/>
            <person name="Wang S."/>
            <person name="Wang H."/>
            <person name="Wang A."/>
            <person name="Jiang F."/>
            <person name="Liu H."/>
            <person name="Zhao H."/>
            <person name="Xu D."/>
            <person name="Zhang Y."/>
        </authorList>
    </citation>
    <scope>NUCLEOTIDE SEQUENCE [LARGE SCALE GENOMIC DNA]</scope>
    <source>
        <strain evidence="2">cv. Punajuju</strain>
    </source>
</reference>
<dbReference type="EMBL" id="CM042013">
    <property type="protein sequence ID" value="KAI3739792.1"/>
    <property type="molecule type" value="Genomic_DNA"/>
</dbReference>
<sequence length="113" mass="12958">MPRDSSSFKVPLGNFELDWLIHTADVFFARALRDQQQILWVSDNGIPDLGGDNEEETCYSDEMAMQPKLTVIVYSKLYKQETYLSGLNLNPCNCGTHCYSWISLYNYGGIQYN</sequence>
<proteinExistence type="predicted"/>
<name>A0ACB9CZM2_CICIN</name>
<organism evidence="1 2">
    <name type="scientific">Cichorium intybus</name>
    <name type="common">Chicory</name>
    <dbReference type="NCBI Taxonomy" id="13427"/>
    <lineage>
        <taxon>Eukaryota</taxon>
        <taxon>Viridiplantae</taxon>
        <taxon>Streptophyta</taxon>
        <taxon>Embryophyta</taxon>
        <taxon>Tracheophyta</taxon>
        <taxon>Spermatophyta</taxon>
        <taxon>Magnoliopsida</taxon>
        <taxon>eudicotyledons</taxon>
        <taxon>Gunneridae</taxon>
        <taxon>Pentapetalae</taxon>
        <taxon>asterids</taxon>
        <taxon>campanulids</taxon>
        <taxon>Asterales</taxon>
        <taxon>Asteraceae</taxon>
        <taxon>Cichorioideae</taxon>
        <taxon>Cichorieae</taxon>
        <taxon>Cichoriinae</taxon>
        <taxon>Cichorium</taxon>
    </lineage>
</organism>
<protein>
    <submittedName>
        <fullName evidence="1">Uncharacterized protein</fullName>
    </submittedName>
</protein>
<keyword evidence="2" id="KW-1185">Reference proteome</keyword>
<evidence type="ECO:0000313" key="1">
    <source>
        <dbReference type="EMBL" id="KAI3739792.1"/>
    </source>
</evidence>